<comment type="caution">
    <text evidence="3">The sequence shown here is derived from an EMBL/GenBank/DDBJ whole genome shotgun (WGS) entry which is preliminary data.</text>
</comment>
<protein>
    <submittedName>
        <fullName evidence="3">3-oxoacyl-ACP reductase</fullName>
    </submittedName>
</protein>
<dbReference type="SUPFAM" id="SSF51735">
    <property type="entry name" value="NAD(P)-binding Rossmann-fold domains"/>
    <property type="match status" value="1"/>
</dbReference>
<dbReference type="PRINTS" id="PR00081">
    <property type="entry name" value="GDHRDH"/>
</dbReference>
<keyword evidence="4" id="KW-1185">Reference proteome</keyword>
<dbReference type="AlphaFoldDB" id="A0A918I404"/>
<evidence type="ECO:0000313" key="4">
    <source>
        <dbReference type="Proteomes" id="UP000636661"/>
    </source>
</evidence>
<sequence length="260" mass="26133">MTVTRTDTNTAGTTNTALATTAIVTGSSSGIGLGIARAFLASGANVVLNGRDADRLAKAVAGLGRPERTAWVAGAIAEPATGEALVRTALDRFGGIDVLVNNAGTFAPKPFTEVTEEELDGFLTGNLKGTYLTTQSVVRALRAQGRGGSIVNIGTVLVDHALAGFPSSAPVVSKAGVHALTTSLAAELAADGIRVNLVSPGIIRTPLHAGSDVDSLGGLALLNRVGEVCEISGAVLYLAGATFVTGHALRVDGGHVTGRA</sequence>
<reference evidence="3" key="1">
    <citation type="journal article" date="2014" name="Int. J. Syst. Evol. Microbiol.">
        <title>Complete genome sequence of Corynebacterium casei LMG S-19264T (=DSM 44701T), isolated from a smear-ripened cheese.</title>
        <authorList>
            <consortium name="US DOE Joint Genome Institute (JGI-PGF)"/>
            <person name="Walter F."/>
            <person name="Albersmeier A."/>
            <person name="Kalinowski J."/>
            <person name="Ruckert C."/>
        </authorList>
    </citation>
    <scope>NUCLEOTIDE SEQUENCE</scope>
    <source>
        <strain evidence="3">JCM 4391</strain>
    </source>
</reference>
<proteinExistence type="inferred from homology"/>
<name>A0A918I404_9ACTN</name>
<dbReference type="PANTHER" id="PTHR43639">
    <property type="entry name" value="OXIDOREDUCTASE, SHORT-CHAIN DEHYDROGENASE/REDUCTASE FAMILY (AFU_ORTHOLOGUE AFUA_5G02870)"/>
    <property type="match status" value="1"/>
</dbReference>
<evidence type="ECO:0000256" key="1">
    <source>
        <dbReference type="ARBA" id="ARBA00006484"/>
    </source>
</evidence>
<dbReference type="Gene3D" id="3.40.50.720">
    <property type="entry name" value="NAD(P)-binding Rossmann-like Domain"/>
    <property type="match status" value="1"/>
</dbReference>
<dbReference type="PRINTS" id="PR00080">
    <property type="entry name" value="SDRFAMILY"/>
</dbReference>
<evidence type="ECO:0000313" key="3">
    <source>
        <dbReference type="EMBL" id="GGU65551.1"/>
    </source>
</evidence>
<dbReference type="Pfam" id="PF13561">
    <property type="entry name" value="adh_short_C2"/>
    <property type="match status" value="1"/>
</dbReference>
<dbReference type="FunFam" id="3.40.50.720:FF:000084">
    <property type="entry name" value="Short-chain dehydrogenase reductase"/>
    <property type="match status" value="1"/>
</dbReference>
<dbReference type="InterPro" id="IPR036291">
    <property type="entry name" value="NAD(P)-bd_dom_sf"/>
</dbReference>
<dbReference type="Proteomes" id="UP000636661">
    <property type="component" value="Unassembled WGS sequence"/>
</dbReference>
<organism evidence="3 4">
    <name type="scientific">Streptomyces lavendofoliae</name>
    <dbReference type="NCBI Taxonomy" id="67314"/>
    <lineage>
        <taxon>Bacteria</taxon>
        <taxon>Bacillati</taxon>
        <taxon>Actinomycetota</taxon>
        <taxon>Actinomycetes</taxon>
        <taxon>Kitasatosporales</taxon>
        <taxon>Streptomycetaceae</taxon>
        <taxon>Streptomyces</taxon>
    </lineage>
</organism>
<comment type="similarity">
    <text evidence="1">Belongs to the short-chain dehydrogenases/reductases (SDR) family.</text>
</comment>
<gene>
    <name evidence="3" type="ORF">GCM10010274_62810</name>
</gene>
<dbReference type="InterPro" id="IPR002347">
    <property type="entry name" value="SDR_fam"/>
</dbReference>
<evidence type="ECO:0000256" key="2">
    <source>
        <dbReference type="ARBA" id="ARBA00023002"/>
    </source>
</evidence>
<dbReference type="GO" id="GO:0016491">
    <property type="term" value="F:oxidoreductase activity"/>
    <property type="evidence" value="ECO:0007669"/>
    <property type="project" value="UniProtKB-KW"/>
</dbReference>
<reference evidence="3" key="2">
    <citation type="submission" date="2020-09" db="EMBL/GenBank/DDBJ databases">
        <authorList>
            <person name="Sun Q."/>
            <person name="Ohkuma M."/>
        </authorList>
    </citation>
    <scope>NUCLEOTIDE SEQUENCE</scope>
    <source>
        <strain evidence="3">JCM 4391</strain>
    </source>
</reference>
<keyword evidence="2" id="KW-0560">Oxidoreductase</keyword>
<dbReference type="CDD" id="cd05233">
    <property type="entry name" value="SDR_c"/>
    <property type="match status" value="1"/>
</dbReference>
<accession>A0A918I404</accession>
<dbReference type="EMBL" id="BMTP01000025">
    <property type="protein sequence ID" value="GGU65551.1"/>
    <property type="molecule type" value="Genomic_DNA"/>
</dbReference>
<dbReference type="RefSeq" id="WP_189554663.1">
    <property type="nucleotide sequence ID" value="NZ_BMTP01000025.1"/>
</dbReference>
<dbReference type="PANTHER" id="PTHR43639:SF1">
    <property type="entry name" value="SHORT-CHAIN DEHYDROGENASE_REDUCTASE FAMILY PROTEIN"/>
    <property type="match status" value="1"/>
</dbReference>